<dbReference type="InterPro" id="IPR023214">
    <property type="entry name" value="HAD_sf"/>
</dbReference>
<dbReference type="InterPro" id="IPR023298">
    <property type="entry name" value="ATPase_P-typ_TM_dom_sf"/>
</dbReference>
<organism evidence="19 20">
    <name type="scientific">Thermohalobacter berrensis</name>
    <dbReference type="NCBI Taxonomy" id="99594"/>
    <lineage>
        <taxon>Bacteria</taxon>
        <taxon>Bacillati</taxon>
        <taxon>Bacillota</taxon>
        <taxon>Tissierellia</taxon>
        <taxon>Tissierellales</taxon>
        <taxon>Thermohalobacteraceae</taxon>
        <taxon>Thermohalobacter</taxon>
    </lineage>
</organism>
<keyword evidence="10 17" id="KW-0067">ATP-binding</keyword>
<keyword evidence="8 17" id="KW-0547">Nucleotide-binding</keyword>
<keyword evidence="6 17" id="KW-0812">Transmembrane</keyword>
<dbReference type="PANTHER" id="PTHR48085:SF5">
    <property type="entry name" value="CADMIUM_ZINC-TRANSPORTING ATPASE HMA4-RELATED"/>
    <property type="match status" value="1"/>
</dbReference>
<dbReference type="OrthoDB" id="9760364at2"/>
<evidence type="ECO:0000256" key="12">
    <source>
        <dbReference type="ARBA" id="ARBA00022967"/>
    </source>
</evidence>
<dbReference type="SUPFAM" id="SSF56784">
    <property type="entry name" value="HAD-like"/>
    <property type="match status" value="1"/>
</dbReference>
<dbReference type="EMBL" id="MCIB01000036">
    <property type="protein sequence ID" value="RKD30048.1"/>
    <property type="molecule type" value="Genomic_DNA"/>
</dbReference>
<dbReference type="NCBIfam" id="TIGR01494">
    <property type="entry name" value="ATPase_P-type"/>
    <property type="match status" value="1"/>
</dbReference>
<dbReference type="PRINTS" id="PR00119">
    <property type="entry name" value="CATATPASE"/>
</dbReference>
<keyword evidence="13 17" id="KW-1133">Transmembrane helix</keyword>
<dbReference type="InterPro" id="IPR036163">
    <property type="entry name" value="HMA_dom_sf"/>
</dbReference>
<keyword evidence="4" id="KW-0104">Cadmium</keyword>
<evidence type="ECO:0000256" key="4">
    <source>
        <dbReference type="ARBA" id="ARBA00022539"/>
    </source>
</evidence>
<dbReference type="Gene3D" id="2.70.150.10">
    <property type="entry name" value="Calcium-transporting ATPase, cytoplasmic transduction domain A"/>
    <property type="match status" value="1"/>
</dbReference>
<gene>
    <name evidence="19" type="ORF">BET03_04915</name>
</gene>
<evidence type="ECO:0000256" key="8">
    <source>
        <dbReference type="ARBA" id="ARBA00022741"/>
    </source>
</evidence>
<evidence type="ECO:0000256" key="14">
    <source>
        <dbReference type="ARBA" id="ARBA00023136"/>
    </source>
</evidence>
<evidence type="ECO:0000256" key="16">
    <source>
        <dbReference type="ARBA" id="ARBA00049338"/>
    </source>
</evidence>
<dbReference type="PRINTS" id="PR00941">
    <property type="entry name" value="CDATPASE"/>
</dbReference>
<keyword evidence="5" id="KW-0597">Phosphoprotein</keyword>
<dbReference type="GO" id="GO:0016887">
    <property type="term" value="F:ATP hydrolysis activity"/>
    <property type="evidence" value="ECO:0007669"/>
    <property type="project" value="InterPro"/>
</dbReference>
<evidence type="ECO:0000259" key="18">
    <source>
        <dbReference type="PROSITE" id="PS50846"/>
    </source>
</evidence>
<keyword evidence="7 17" id="KW-0479">Metal-binding</keyword>
<dbReference type="Gene3D" id="3.30.70.100">
    <property type="match status" value="1"/>
</dbReference>
<keyword evidence="11" id="KW-0460">Magnesium</keyword>
<feature type="transmembrane region" description="Helical" evidence="17">
    <location>
        <begin position="314"/>
        <end position="333"/>
    </location>
</feature>
<comment type="caution">
    <text evidence="19">The sequence shown here is derived from an EMBL/GenBank/DDBJ whole genome shotgun (WGS) entry which is preliminary data.</text>
</comment>
<evidence type="ECO:0000256" key="10">
    <source>
        <dbReference type="ARBA" id="ARBA00022840"/>
    </source>
</evidence>
<dbReference type="InterPro" id="IPR059000">
    <property type="entry name" value="ATPase_P-type_domA"/>
</dbReference>
<dbReference type="InterPro" id="IPR051014">
    <property type="entry name" value="Cation_Transport_ATPase_IB"/>
</dbReference>
<feature type="transmembrane region" description="Helical" evidence="17">
    <location>
        <begin position="644"/>
        <end position="664"/>
    </location>
</feature>
<evidence type="ECO:0000313" key="20">
    <source>
        <dbReference type="Proteomes" id="UP000284177"/>
    </source>
</evidence>
<comment type="catalytic activity">
    <reaction evidence="16">
        <text>Cd(2+)(in) + ATP + H2O = Cd(2+)(out) + ADP + phosphate + H(+)</text>
        <dbReference type="Rhea" id="RHEA:12132"/>
        <dbReference type="ChEBI" id="CHEBI:15377"/>
        <dbReference type="ChEBI" id="CHEBI:15378"/>
        <dbReference type="ChEBI" id="CHEBI:30616"/>
        <dbReference type="ChEBI" id="CHEBI:43474"/>
        <dbReference type="ChEBI" id="CHEBI:48775"/>
        <dbReference type="ChEBI" id="CHEBI:456216"/>
        <dbReference type="EC" id="7.2.2.21"/>
    </reaction>
</comment>
<dbReference type="PANTHER" id="PTHR48085">
    <property type="entry name" value="CADMIUM/ZINC-TRANSPORTING ATPASE HMA2-RELATED"/>
    <property type="match status" value="1"/>
</dbReference>
<proteinExistence type="inferred from homology"/>
<evidence type="ECO:0000256" key="7">
    <source>
        <dbReference type="ARBA" id="ARBA00022723"/>
    </source>
</evidence>
<dbReference type="CDD" id="cd00371">
    <property type="entry name" value="HMA"/>
    <property type="match status" value="1"/>
</dbReference>
<dbReference type="FunFam" id="3.40.1110.10:FF:000066">
    <property type="entry name" value="Cadmium-translocating P-type ATPase"/>
    <property type="match status" value="1"/>
</dbReference>
<evidence type="ECO:0000256" key="11">
    <source>
        <dbReference type="ARBA" id="ARBA00022842"/>
    </source>
</evidence>
<feature type="transmembrane region" description="Helical" evidence="17">
    <location>
        <begin position="670"/>
        <end position="688"/>
    </location>
</feature>
<keyword evidence="12" id="KW-1278">Translocase</keyword>
<dbReference type="Pfam" id="PF00403">
    <property type="entry name" value="HMA"/>
    <property type="match status" value="1"/>
</dbReference>
<evidence type="ECO:0000313" key="19">
    <source>
        <dbReference type="EMBL" id="RKD30048.1"/>
    </source>
</evidence>
<evidence type="ECO:0000256" key="5">
    <source>
        <dbReference type="ARBA" id="ARBA00022553"/>
    </source>
</evidence>
<keyword evidence="14 17" id="KW-0472">Membrane</keyword>
<dbReference type="SUPFAM" id="SSF81665">
    <property type="entry name" value="Calcium ATPase, transmembrane domain M"/>
    <property type="match status" value="1"/>
</dbReference>
<dbReference type="InterPro" id="IPR027256">
    <property type="entry name" value="P-typ_ATPase_IB"/>
</dbReference>
<dbReference type="Gene3D" id="3.40.50.1000">
    <property type="entry name" value="HAD superfamily/HAD-like"/>
    <property type="match status" value="1"/>
</dbReference>
<name>A0A419SXW5_9FIRM</name>
<reference evidence="19 20" key="1">
    <citation type="submission" date="2016-08" db="EMBL/GenBank/DDBJ databases">
        <title>Novel Firmicutes and Novel Genomes.</title>
        <authorList>
            <person name="Poppleton D.I."/>
            <person name="Gribaldo S."/>
        </authorList>
    </citation>
    <scope>NUCLEOTIDE SEQUENCE [LARGE SCALE GENOMIC DNA]</scope>
    <source>
        <strain evidence="19 20">CTT3</strain>
    </source>
</reference>
<dbReference type="InterPro" id="IPR018303">
    <property type="entry name" value="ATPase_P-typ_P_site"/>
</dbReference>
<evidence type="ECO:0000256" key="9">
    <source>
        <dbReference type="ARBA" id="ARBA00022833"/>
    </source>
</evidence>
<dbReference type="SFLD" id="SFLDS00003">
    <property type="entry name" value="Haloacid_Dehalogenase"/>
    <property type="match status" value="1"/>
</dbReference>
<comment type="similarity">
    <text evidence="2 17">Belongs to the cation transport ATPase (P-type) (TC 3.A.3) family. Type IB subfamily.</text>
</comment>
<dbReference type="InterPro" id="IPR023299">
    <property type="entry name" value="ATPase_P-typ_cyto_dom_N"/>
</dbReference>
<evidence type="ECO:0000256" key="15">
    <source>
        <dbReference type="ARBA" id="ARBA00047308"/>
    </source>
</evidence>
<feature type="domain" description="HMA" evidence="18">
    <location>
        <begin position="1"/>
        <end position="70"/>
    </location>
</feature>
<dbReference type="InterPro" id="IPR036412">
    <property type="entry name" value="HAD-like_sf"/>
</dbReference>
<evidence type="ECO:0000256" key="6">
    <source>
        <dbReference type="ARBA" id="ARBA00022692"/>
    </source>
</evidence>
<dbReference type="GO" id="GO:0016463">
    <property type="term" value="F:P-type zinc transporter activity"/>
    <property type="evidence" value="ECO:0007669"/>
    <property type="project" value="UniProtKB-EC"/>
</dbReference>
<feature type="transmembrane region" description="Helical" evidence="17">
    <location>
        <begin position="345"/>
        <end position="366"/>
    </location>
</feature>
<dbReference type="RefSeq" id="WP_120170291.1">
    <property type="nucleotide sequence ID" value="NZ_MCIB01000036.1"/>
</dbReference>
<dbReference type="PROSITE" id="PS50846">
    <property type="entry name" value="HMA_2"/>
    <property type="match status" value="1"/>
</dbReference>
<dbReference type="Proteomes" id="UP000284177">
    <property type="component" value="Unassembled WGS sequence"/>
</dbReference>
<dbReference type="NCBIfam" id="TIGR01512">
    <property type="entry name" value="ATPase-IB2_Cd"/>
    <property type="match status" value="1"/>
</dbReference>
<dbReference type="Pfam" id="PF00702">
    <property type="entry name" value="Hydrolase"/>
    <property type="match status" value="1"/>
</dbReference>
<evidence type="ECO:0000256" key="13">
    <source>
        <dbReference type="ARBA" id="ARBA00022989"/>
    </source>
</evidence>
<dbReference type="Pfam" id="PF00122">
    <property type="entry name" value="E1-E2_ATPase"/>
    <property type="match status" value="1"/>
</dbReference>
<dbReference type="Gene3D" id="3.40.1110.10">
    <property type="entry name" value="Calcium-transporting ATPase, cytoplasmic domain N"/>
    <property type="match status" value="1"/>
</dbReference>
<dbReference type="SUPFAM" id="SSF81653">
    <property type="entry name" value="Calcium ATPase, transduction domain A"/>
    <property type="match status" value="1"/>
</dbReference>
<keyword evidence="9" id="KW-0862">Zinc</keyword>
<dbReference type="GO" id="GO:0005524">
    <property type="term" value="F:ATP binding"/>
    <property type="evidence" value="ECO:0007669"/>
    <property type="project" value="UniProtKB-UniRule"/>
</dbReference>
<dbReference type="CDD" id="cd07548">
    <property type="entry name" value="P-type_ATPase-Cd_Zn_Co_like"/>
    <property type="match status" value="1"/>
</dbReference>
<dbReference type="AlphaFoldDB" id="A0A419SXW5"/>
<dbReference type="InterPro" id="IPR008250">
    <property type="entry name" value="ATPase_P-typ_transduc_dom_A_sf"/>
</dbReference>
<accession>A0A419SXW5</accession>
<keyword evidence="20" id="KW-1185">Reference proteome</keyword>
<dbReference type="InterPro" id="IPR044492">
    <property type="entry name" value="P_typ_ATPase_HD_dom"/>
</dbReference>
<keyword evidence="3 17" id="KW-1003">Cell membrane</keyword>
<dbReference type="SUPFAM" id="SSF55008">
    <property type="entry name" value="HMA, heavy metal-associated domain"/>
    <property type="match status" value="1"/>
</dbReference>
<dbReference type="SFLD" id="SFLDF00027">
    <property type="entry name" value="p-type_atpase"/>
    <property type="match status" value="1"/>
</dbReference>
<dbReference type="GO" id="GO:0046872">
    <property type="term" value="F:metal ion binding"/>
    <property type="evidence" value="ECO:0007669"/>
    <property type="project" value="UniProtKB-KW"/>
</dbReference>
<dbReference type="GO" id="GO:0005886">
    <property type="term" value="C:plasma membrane"/>
    <property type="evidence" value="ECO:0007669"/>
    <property type="project" value="UniProtKB-SubCell"/>
</dbReference>
<dbReference type="NCBIfam" id="TIGR01525">
    <property type="entry name" value="ATPase-IB_hvy"/>
    <property type="match status" value="1"/>
</dbReference>
<evidence type="ECO:0000256" key="17">
    <source>
        <dbReference type="RuleBase" id="RU362081"/>
    </source>
</evidence>
<evidence type="ECO:0000256" key="2">
    <source>
        <dbReference type="ARBA" id="ARBA00006024"/>
    </source>
</evidence>
<comment type="subcellular location">
    <subcellularLocation>
        <location evidence="1">Cell membrane</location>
        <topology evidence="1">Multi-pass membrane protein</topology>
    </subcellularLocation>
</comment>
<evidence type="ECO:0000256" key="1">
    <source>
        <dbReference type="ARBA" id="ARBA00004651"/>
    </source>
</evidence>
<protein>
    <submittedName>
        <fullName evidence="19">Cadmium-translocating P-type ATPase</fullName>
    </submittedName>
</protein>
<dbReference type="InterPro" id="IPR001757">
    <property type="entry name" value="P_typ_ATPase"/>
</dbReference>
<dbReference type="InterPro" id="IPR006121">
    <property type="entry name" value="HMA_dom"/>
</dbReference>
<dbReference type="GO" id="GO:0008551">
    <property type="term" value="F:P-type cadmium transporter activity"/>
    <property type="evidence" value="ECO:0007669"/>
    <property type="project" value="UniProtKB-EC"/>
</dbReference>
<sequence length="695" mass="76315">MEKEFILEGLGCANCAKKMERKIRLIDGIKKANIDFVNKNLTIEQRSNLDDKEILEKITKIVQSIEPHVNVIVKSKETNITESNINKSKLIELGISTILFFTVLIFDFKFNIEITFYLISYLLVGRKVLLSALRNISKGQVFDENFLMTIATIAAFIIKEYPEAVAVMLFYNIGMIFEDLAVNRSRKSIKSLLNIRPDFANLKTDQTILRVSPDNVKIGDTIVIKPGERVPLDGEVISGESMIDTSVLTGESLPRKVVKGDEVLSGSINQNGLLTVKVTKEFSESTVSKILELVQKASSKKAPTEKFITKFARYYTPVVVFLALFIAILPPIILKESLAEWIYRASIFLVVSCPCALVISIPLGFFGGIGGASKNGILVKGGSYLEALTNVDTIVFDKTGTLTKGIFKVTNIQTLGSLTERELLKYAAYAESYSNHPIAISILKAYDDEINEKLVKDYKEISGQGIKAIIEDREILIGNSKLMTINEIDFNTVDVDGTVAYVAIDGNFEGYIVISDELKTDTSKGISKLKKLGIKNLSMLTGDNKLVAEKIGEKLGIDKVFAELLPHEKVEKFELIQKNKKGNTIFVGDGINDAPVLARSDIGIAMGGLGSDAAIEAADVVIMTDEISKLADAIKISKKTKKIVWQNIVFALGIKILVLILGALGMATMWAAVFADVGVAVIAILNSIRATFIKD</sequence>
<dbReference type="SFLD" id="SFLDG00002">
    <property type="entry name" value="C1.7:_P-type_atpase_like"/>
    <property type="match status" value="1"/>
</dbReference>
<evidence type="ECO:0000256" key="3">
    <source>
        <dbReference type="ARBA" id="ARBA00022475"/>
    </source>
</evidence>
<feature type="transmembrane region" description="Helical" evidence="17">
    <location>
        <begin position="114"/>
        <end position="129"/>
    </location>
</feature>
<comment type="catalytic activity">
    <reaction evidence="15">
        <text>Zn(2+)(in) + ATP + H2O = Zn(2+)(out) + ADP + phosphate + H(+)</text>
        <dbReference type="Rhea" id="RHEA:20621"/>
        <dbReference type="ChEBI" id="CHEBI:15377"/>
        <dbReference type="ChEBI" id="CHEBI:15378"/>
        <dbReference type="ChEBI" id="CHEBI:29105"/>
        <dbReference type="ChEBI" id="CHEBI:30616"/>
        <dbReference type="ChEBI" id="CHEBI:43474"/>
        <dbReference type="ChEBI" id="CHEBI:456216"/>
        <dbReference type="EC" id="7.2.2.12"/>
    </reaction>
</comment>
<dbReference type="PROSITE" id="PS00154">
    <property type="entry name" value="ATPASE_E1_E2"/>
    <property type="match status" value="1"/>
</dbReference>
<dbReference type="FunFam" id="2.70.150.10:FF:000002">
    <property type="entry name" value="Copper-transporting ATPase 1, putative"/>
    <property type="match status" value="1"/>
</dbReference>